<keyword evidence="1 6" id="KW-0690">Ribosome biogenesis</keyword>
<dbReference type="GO" id="GO:0005654">
    <property type="term" value="C:nucleoplasm"/>
    <property type="evidence" value="ECO:0007669"/>
    <property type="project" value="UniProtKB-SubCell"/>
</dbReference>
<comment type="subcellular location">
    <subcellularLocation>
        <location evidence="6">Nucleus</location>
        <location evidence="6">Nucleolus</location>
    </subcellularLocation>
    <subcellularLocation>
        <location evidence="6">Nucleus</location>
        <location evidence="6">Nucleoplasm</location>
    </subcellularLocation>
</comment>
<organism evidence="9 10">
    <name type="scientific">Batrachochytrium dendrobatidis (strain JEL423)</name>
    <dbReference type="NCBI Taxonomy" id="403673"/>
    <lineage>
        <taxon>Eukaryota</taxon>
        <taxon>Fungi</taxon>
        <taxon>Fungi incertae sedis</taxon>
        <taxon>Chytridiomycota</taxon>
        <taxon>Chytridiomycota incertae sedis</taxon>
        <taxon>Chytridiomycetes</taxon>
        <taxon>Rhizophydiales</taxon>
        <taxon>Rhizophydiales incertae sedis</taxon>
        <taxon>Batrachochytrium</taxon>
    </lineage>
</organism>
<reference evidence="9 10" key="1">
    <citation type="submission" date="2006-10" db="EMBL/GenBank/DDBJ databases">
        <title>The Genome Sequence of Batrachochytrium dendrobatidis JEL423.</title>
        <authorList>
            <consortium name="The Broad Institute Genome Sequencing Platform"/>
            <person name="Birren B."/>
            <person name="Lander E."/>
            <person name="Galagan J."/>
            <person name="Cuomo C."/>
            <person name="Devon K."/>
            <person name="Jaffe D."/>
            <person name="Butler J."/>
            <person name="Alvarez P."/>
            <person name="Gnerre S."/>
            <person name="Grabherr M."/>
            <person name="Kleber M."/>
            <person name="Mauceli E."/>
            <person name="Brockman W."/>
            <person name="Young S."/>
            <person name="LaButti K."/>
            <person name="Sykes S."/>
            <person name="DeCaprio D."/>
            <person name="Crawford M."/>
            <person name="Koehrsen M."/>
            <person name="Engels R."/>
            <person name="Montgomery P."/>
            <person name="Pearson M."/>
            <person name="Howarth C."/>
            <person name="Larson L."/>
            <person name="White J."/>
            <person name="O'Leary S."/>
            <person name="Kodira C."/>
            <person name="Zeng Q."/>
            <person name="Yandava C."/>
            <person name="Alvarado L."/>
            <person name="Longcore J."/>
            <person name="James T."/>
        </authorList>
    </citation>
    <scope>NUCLEOTIDE SEQUENCE [LARGE SCALE GENOMIC DNA]</scope>
    <source>
        <strain evidence="9 10">JEL423</strain>
    </source>
</reference>
<dbReference type="OrthoDB" id="10251381at2759"/>
<feature type="repeat" description="WD" evidence="7">
    <location>
        <begin position="310"/>
        <end position="351"/>
    </location>
</feature>
<dbReference type="GO" id="GO:0043021">
    <property type="term" value="F:ribonucleoprotein complex binding"/>
    <property type="evidence" value="ECO:0007669"/>
    <property type="project" value="UniProtKB-UniRule"/>
</dbReference>
<feature type="repeat" description="WD" evidence="7">
    <location>
        <begin position="201"/>
        <end position="242"/>
    </location>
</feature>
<feature type="repeat" description="WD" evidence="7">
    <location>
        <begin position="110"/>
        <end position="141"/>
    </location>
</feature>
<evidence type="ECO:0000256" key="4">
    <source>
        <dbReference type="ARBA" id="ARBA00022737"/>
    </source>
</evidence>
<dbReference type="HAMAP" id="MF_03029">
    <property type="entry name" value="WDR12"/>
    <property type="match status" value="1"/>
</dbReference>
<evidence type="ECO:0000259" key="8">
    <source>
        <dbReference type="Pfam" id="PF08154"/>
    </source>
</evidence>
<dbReference type="GO" id="GO:0030687">
    <property type="term" value="C:preribosome, large subunit precursor"/>
    <property type="evidence" value="ECO:0007669"/>
    <property type="project" value="UniProtKB-UniRule"/>
</dbReference>
<dbReference type="PROSITE" id="PS50294">
    <property type="entry name" value="WD_REPEATS_REGION"/>
    <property type="match status" value="4"/>
</dbReference>
<keyword evidence="4" id="KW-0677">Repeat</keyword>
<comment type="similarity">
    <text evidence="6">Belongs to the WD repeat WDR12/YTM1 family.</text>
</comment>
<dbReference type="InterPro" id="IPR001680">
    <property type="entry name" value="WD40_rpt"/>
</dbReference>
<name>A0A177WU58_BATDL</name>
<keyword evidence="2 6" id="KW-0698">rRNA processing</keyword>
<feature type="domain" description="NLE" evidence="8">
    <location>
        <begin position="21"/>
        <end position="83"/>
    </location>
</feature>
<dbReference type="Proteomes" id="UP000077115">
    <property type="component" value="Unassembled WGS sequence"/>
</dbReference>
<dbReference type="PANTHER" id="PTHR19855">
    <property type="entry name" value="WD40 REPEAT PROTEIN 12, 37"/>
    <property type="match status" value="1"/>
</dbReference>
<evidence type="ECO:0000256" key="3">
    <source>
        <dbReference type="ARBA" id="ARBA00022574"/>
    </source>
</evidence>
<dbReference type="GO" id="GO:0005730">
    <property type="term" value="C:nucleolus"/>
    <property type="evidence" value="ECO:0007669"/>
    <property type="project" value="UniProtKB-SubCell"/>
</dbReference>
<evidence type="ECO:0000256" key="1">
    <source>
        <dbReference type="ARBA" id="ARBA00022517"/>
    </source>
</evidence>
<dbReference type="Pfam" id="PF00400">
    <property type="entry name" value="WD40"/>
    <property type="match status" value="6"/>
</dbReference>
<accession>A0A177WU58</accession>
<dbReference type="PROSITE" id="PS50082">
    <property type="entry name" value="WD_REPEATS_2"/>
    <property type="match status" value="5"/>
</dbReference>
<gene>
    <name evidence="6" type="primary">YTM1</name>
    <name evidence="9" type="ORF">BDEG_26303</name>
</gene>
<keyword evidence="5 6" id="KW-0539">Nucleus</keyword>
<evidence type="ECO:0000256" key="6">
    <source>
        <dbReference type="HAMAP-Rule" id="MF_03029"/>
    </source>
</evidence>
<dbReference type="PANTHER" id="PTHR19855:SF11">
    <property type="entry name" value="RIBOSOME BIOGENESIS PROTEIN WDR12"/>
    <property type="match status" value="1"/>
</dbReference>
<dbReference type="CDD" id="cd00200">
    <property type="entry name" value="WD40"/>
    <property type="match status" value="1"/>
</dbReference>
<dbReference type="EMBL" id="DS022308">
    <property type="protein sequence ID" value="OAJ42911.1"/>
    <property type="molecule type" value="Genomic_DNA"/>
</dbReference>
<sequence>MAQPEISASATPSTGVDGRKIQAVFFSRQSKYAVTDTPILVPTSLKRYGLSEIIGHLLNLETPVPFDFIINGQFIKSSLQHTIDSHSLSTENVLRIEFVEASLPPKNTAILQQDDWISCIKIHPTRPFILTGSFDNRTRVWTKSGECIQTLSAHTAPIKSVDWAYISSTSDTYILSASQDQTISAFHISEDGGEASLSYQCKDHRGSVESIVVSNDAAFFATGSWDQTIRIWNTDPEDVEEVEVEKSSKKRQKLSQKRNIKTSDTVLEGHAAAVTCVAFGSDSNNTTIFSGSLDHSVRVWDIESQSNTSTMNCEKSVNCLAFSKESGLIVTGHSDNLVRLWDPRSKDGLVVKMKFSSHTNWVSCVAWSPTSTFNLASGSYDSTVKVWDVRSSSAVYSLAGAEPDCKVFGLDWSGDLICSGGEDTKIHTFYRN</sequence>
<dbReference type="InterPro" id="IPR036322">
    <property type="entry name" value="WD40_repeat_dom_sf"/>
</dbReference>
<dbReference type="InterPro" id="IPR028599">
    <property type="entry name" value="WDR12/Ytm1"/>
</dbReference>
<dbReference type="VEuPathDB" id="FungiDB:BDEG_26303"/>
<evidence type="ECO:0000256" key="5">
    <source>
        <dbReference type="ARBA" id="ARBA00023242"/>
    </source>
</evidence>
<proteinExistence type="inferred from homology"/>
<dbReference type="PROSITE" id="PS00678">
    <property type="entry name" value="WD_REPEATS_1"/>
    <property type="match status" value="2"/>
</dbReference>
<dbReference type="InterPro" id="IPR012972">
    <property type="entry name" value="NLE"/>
</dbReference>
<keyword evidence="3 7" id="KW-0853">WD repeat</keyword>
<dbReference type="Gene3D" id="2.130.10.10">
    <property type="entry name" value="YVTN repeat-like/Quinoprotein amine dehydrogenase"/>
    <property type="match status" value="1"/>
</dbReference>
<evidence type="ECO:0000313" key="10">
    <source>
        <dbReference type="Proteomes" id="UP000077115"/>
    </source>
</evidence>
<dbReference type="SMART" id="SM00320">
    <property type="entry name" value="WD40"/>
    <property type="match status" value="7"/>
</dbReference>
<dbReference type="GO" id="GO:0000466">
    <property type="term" value="P:maturation of 5.8S rRNA from tricistronic rRNA transcript (SSU-rRNA, 5.8S rRNA, LSU-rRNA)"/>
    <property type="evidence" value="ECO:0007669"/>
    <property type="project" value="UniProtKB-UniRule"/>
</dbReference>
<feature type="repeat" description="WD" evidence="7">
    <location>
        <begin position="267"/>
        <end position="310"/>
    </location>
</feature>
<dbReference type="eggNOG" id="KOG0313">
    <property type="taxonomic scope" value="Eukaryota"/>
</dbReference>
<dbReference type="STRING" id="403673.A0A177WU58"/>
<dbReference type="InterPro" id="IPR019775">
    <property type="entry name" value="WD40_repeat_CS"/>
</dbReference>
<dbReference type="GO" id="GO:0000463">
    <property type="term" value="P:maturation of LSU-rRNA from tricistronic rRNA transcript (SSU-rRNA, 5.8S rRNA, LSU-rRNA)"/>
    <property type="evidence" value="ECO:0007669"/>
    <property type="project" value="UniProtKB-UniRule"/>
</dbReference>
<dbReference type="AlphaFoldDB" id="A0A177WU58"/>
<comment type="subunit">
    <text evidence="6">Component of the NOP7 complex, composed of ERB1, NOP7 and YTM1. Within the NOP7 complex ERB1 appears to interact directly with NOP7 and YTM1. The NOP7 complex also associates with the 66S pre-ribosome.</text>
</comment>
<evidence type="ECO:0000313" key="9">
    <source>
        <dbReference type="EMBL" id="OAJ42911.1"/>
    </source>
</evidence>
<protein>
    <recommendedName>
        <fullName evidence="6">Ribosome biogenesis protein YTM1</fullName>
    </recommendedName>
</protein>
<dbReference type="InterPro" id="IPR015943">
    <property type="entry name" value="WD40/YVTN_repeat-like_dom_sf"/>
</dbReference>
<comment type="function">
    <text evidence="6">Component of the NOP7 complex, which is required for maturation of the 25S and 5.8S ribosomal RNAs and formation of the 60S ribosome.</text>
</comment>
<feature type="repeat" description="WD" evidence="7">
    <location>
        <begin position="355"/>
        <end position="397"/>
    </location>
</feature>
<reference evidence="9 10" key="2">
    <citation type="submission" date="2016-05" db="EMBL/GenBank/DDBJ databases">
        <title>Lineage-specific infection strategies underlie the spectrum of fungal disease in amphibians.</title>
        <authorList>
            <person name="Cuomo C.A."/>
            <person name="Farrer R.A."/>
            <person name="James T."/>
            <person name="Longcore J."/>
            <person name="Birren B."/>
        </authorList>
    </citation>
    <scope>NUCLEOTIDE SEQUENCE [LARGE SCALE GENOMIC DNA]</scope>
    <source>
        <strain evidence="9 10">JEL423</strain>
    </source>
</reference>
<dbReference type="SUPFAM" id="SSF50978">
    <property type="entry name" value="WD40 repeat-like"/>
    <property type="match status" value="1"/>
</dbReference>
<dbReference type="Pfam" id="PF08154">
    <property type="entry name" value="NLE"/>
    <property type="match status" value="1"/>
</dbReference>
<dbReference type="InterPro" id="IPR020472">
    <property type="entry name" value="WD40_PAC1"/>
</dbReference>
<dbReference type="PRINTS" id="PR00320">
    <property type="entry name" value="GPROTEINBRPT"/>
</dbReference>
<evidence type="ECO:0000256" key="2">
    <source>
        <dbReference type="ARBA" id="ARBA00022552"/>
    </source>
</evidence>
<evidence type="ECO:0000256" key="7">
    <source>
        <dbReference type="PROSITE-ProRule" id="PRU00221"/>
    </source>
</evidence>